<dbReference type="AlphaFoldDB" id="A0A1Y2HNG2"/>
<evidence type="ECO:0000313" key="4">
    <source>
        <dbReference type="EMBL" id="ORZ36137.1"/>
    </source>
</evidence>
<sequence length="366" mass="40289">MTQQQAPLVEDKNWKNVGNWHWVTKDSFPFAKDYFTRHLEAIAFENDGVAIKGKLITIYDLTLTINWTAKGPGDLKSRGTVVIPEISHDLLDDDDDDLVLNVTVTADSRDKDPVRAVLRKHLRPHVLKVLRQFPKDLVASQSEGVFIEGAVPSAHLPKADLEERKKLAEQMDTSLSFAETFSVEQRMGGSANKAKVNGAATAAAADAGSIAAPTPKPVASTTSKTASSVAASKKSASTGDIIRNFELRCNVTDAHACFTELDRMRHWTQGQCDVTSDAKWSIFGQVTAQLASASTSSEVVLDKWRLSAWPADVDTKVTLKFTQEDDGTKVKLLHVHVPLDQKAQVDNHWSQVFNRIKMTFGYGSFL</sequence>
<evidence type="ECO:0000259" key="3">
    <source>
        <dbReference type="SMART" id="SM01000"/>
    </source>
</evidence>
<keyword evidence="5" id="KW-1185">Reference proteome</keyword>
<organism evidence="4 5">
    <name type="scientific">Catenaria anguillulae PL171</name>
    <dbReference type="NCBI Taxonomy" id="765915"/>
    <lineage>
        <taxon>Eukaryota</taxon>
        <taxon>Fungi</taxon>
        <taxon>Fungi incertae sedis</taxon>
        <taxon>Blastocladiomycota</taxon>
        <taxon>Blastocladiomycetes</taxon>
        <taxon>Blastocladiales</taxon>
        <taxon>Catenariaceae</taxon>
        <taxon>Catenaria</taxon>
    </lineage>
</organism>
<evidence type="ECO:0000256" key="2">
    <source>
        <dbReference type="SAM" id="MobiDB-lite"/>
    </source>
</evidence>
<dbReference type="InterPro" id="IPR023393">
    <property type="entry name" value="START-like_dom_sf"/>
</dbReference>
<dbReference type="GO" id="GO:0051087">
    <property type="term" value="F:protein-folding chaperone binding"/>
    <property type="evidence" value="ECO:0007669"/>
    <property type="project" value="InterPro"/>
</dbReference>
<evidence type="ECO:0000313" key="5">
    <source>
        <dbReference type="Proteomes" id="UP000193411"/>
    </source>
</evidence>
<feature type="region of interest" description="Disordered" evidence="2">
    <location>
        <begin position="206"/>
        <end position="229"/>
    </location>
</feature>
<comment type="caution">
    <text evidence="4">The sequence shown here is derived from an EMBL/GenBank/DDBJ whole genome shotgun (WGS) entry which is preliminary data.</text>
</comment>
<dbReference type="SMART" id="SM01000">
    <property type="entry name" value="Aha1_N"/>
    <property type="match status" value="1"/>
</dbReference>
<dbReference type="Pfam" id="PF09229">
    <property type="entry name" value="Aha1_N"/>
    <property type="match status" value="1"/>
</dbReference>
<feature type="domain" description="Activator of Hsp90 ATPase AHSA1-like N-terminal" evidence="3">
    <location>
        <begin position="24"/>
        <end position="140"/>
    </location>
</feature>
<dbReference type="Pfam" id="PF08327">
    <property type="entry name" value="AHSA1"/>
    <property type="match status" value="1"/>
</dbReference>
<dbReference type="InterPro" id="IPR013538">
    <property type="entry name" value="ASHA1/2-like_C"/>
</dbReference>
<evidence type="ECO:0000256" key="1">
    <source>
        <dbReference type="ARBA" id="ARBA00006817"/>
    </source>
</evidence>
<comment type="similarity">
    <text evidence="1">Belongs to the AHA1 family.</text>
</comment>
<proteinExistence type="inferred from homology"/>
<dbReference type="SUPFAM" id="SSF55961">
    <property type="entry name" value="Bet v1-like"/>
    <property type="match status" value="1"/>
</dbReference>
<dbReference type="Proteomes" id="UP000193411">
    <property type="component" value="Unassembled WGS sequence"/>
</dbReference>
<dbReference type="GO" id="GO:0005829">
    <property type="term" value="C:cytosol"/>
    <property type="evidence" value="ECO:0007669"/>
    <property type="project" value="TreeGrafter"/>
</dbReference>
<dbReference type="STRING" id="765915.A0A1Y2HNG2"/>
<accession>A0A1Y2HNG2</accession>
<dbReference type="SUPFAM" id="SSF103111">
    <property type="entry name" value="Activator of Hsp90 ATPase, Aha1"/>
    <property type="match status" value="1"/>
</dbReference>
<dbReference type="GO" id="GO:0006457">
    <property type="term" value="P:protein folding"/>
    <property type="evidence" value="ECO:0007669"/>
    <property type="project" value="TreeGrafter"/>
</dbReference>
<dbReference type="OrthoDB" id="567237at2759"/>
<dbReference type="InterPro" id="IPR036338">
    <property type="entry name" value="Aha1"/>
</dbReference>
<reference evidence="4 5" key="1">
    <citation type="submission" date="2016-07" db="EMBL/GenBank/DDBJ databases">
        <title>Pervasive Adenine N6-methylation of Active Genes in Fungi.</title>
        <authorList>
            <consortium name="DOE Joint Genome Institute"/>
            <person name="Mondo S.J."/>
            <person name="Dannebaum R.O."/>
            <person name="Kuo R.C."/>
            <person name="Labutti K."/>
            <person name="Haridas S."/>
            <person name="Kuo A."/>
            <person name="Salamov A."/>
            <person name="Ahrendt S.R."/>
            <person name="Lipzen A."/>
            <person name="Sullivan W."/>
            <person name="Andreopoulos W.B."/>
            <person name="Clum A."/>
            <person name="Lindquist E."/>
            <person name="Daum C."/>
            <person name="Ramamoorthy G.K."/>
            <person name="Gryganskyi A."/>
            <person name="Culley D."/>
            <person name="Magnuson J.K."/>
            <person name="James T.Y."/>
            <person name="O'Malley M.A."/>
            <person name="Stajich J.E."/>
            <person name="Spatafora J.W."/>
            <person name="Visel A."/>
            <person name="Grigoriev I.V."/>
        </authorList>
    </citation>
    <scope>NUCLEOTIDE SEQUENCE [LARGE SCALE GENOMIC DNA]</scope>
    <source>
        <strain evidence="4 5">PL171</strain>
    </source>
</reference>
<dbReference type="Gene3D" id="3.30.530.20">
    <property type="match status" value="1"/>
</dbReference>
<dbReference type="EMBL" id="MCFL01000018">
    <property type="protein sequence ID" value="ORZ36137.1"/>
    <property type="molecule type" value="Genomic_DNA"/>
</dbReference>
<dbReference type="PANTHER" id="PTHR13009:SF22">
    <property type="entry name" value="LD43819P"/>
    <property type="match status" value="1"/>
</dbReference>
<dbReference type="Gene3D" id="3.15.10.20">
    <property type="entry name" value="Activator of Hsp90 ATPase Aha1, N-terminal domain"/>
    <property type="match status" value="1"/>
</dbReference>
<gene>
    <name evidence="4" type="ORF">BCR44DRAFT_1526588</name>
</gene>
<dbReference type="PANTHER" id="PTHR13009">
    <property type="entry name" value="HEAT SHOCK PROTEIN 90 HSP90 CO-CHAPERONE AHA-1"/>
    <property type="match status" value="1"/>
</dbReference>
<dbReference type="GO" id="GO:0001671">
    <property type="term" value="F:ATPase activator activity"/>
    <property type="evidence" value="ECO:0007669"/>
    <property type="project" value="InterPro"/>
</dbReference>
<protein>
    <submittedName>
        <fullName evidence="4">Activator of Hsp90 ATPase</fullName>
    </submittedName>
</protein>
<name>A0A1Y2HNG2_9FUNG</name>
<dbReference type="InterPro" id="IPR015310">
    <property type="entry name" value="AHSA1-like_N"/>
</dbReference>